<dbReference type="InterPro" id="IPR012132">
    <property type="entry name" value="GMC_OxRdtase"/>
</dbReference>
<evidence type="ECO:0000313" key="9">
    <source>
        <dbReference type="Proteomes" id="UP001521209"/>
    </source>
</evidence>
<reference evidence="8 9" key="1">
    <citation type="submission" date="2022-01" db="EMBL/GenBank/DDBJ databases">
        <authorList>
            <person name="Won M."/>
            <person name="Kim S.-J."/>
            <person name="Kwon S.-W."/>
        </authorList>
    </citation>
    <scope>NUCLEOTIDE SEQUENCE [LARGE SCALE GENOMIC DNA]</scope>
    <source>
        <strain evidence="8 9">KCTC 23505</strain>
    </source>
</reference>
<dbReference type="RefSeq" id="WP_235702706.1">
    <property type="nucleotide sequence ID" value="NZ_JAKGBZ010000002.1"/>
</dbReference>
<evidence type="ECO:0000259" key="6">
    <source>
        <dbReference type="PROSITE" id="PS00623"/>
    </source>
</evidence>
<proteinExistence type="inferred from homology"/>
<dbReference type="InterPro" id="IPR000172">
    <property type="entry name" value="GMC_OxRdtase_N"/>
</dbReference>
<comment type="similarity">
    <text evidence="2 5">Belongs to the GMC oxidoreductase family.</text>
</comment>
<dbReference type="GO" id="GO:0008812">
    <property type="term" value="F:choline dehydrogenase activity"/>
    <property type="evidence" value="ECO:0007669"/>
    <property type="project" value="UniProtKB-EC"/>
</dbReference>
<evidence type="ECO:0000256" key="1">
    <source>
        <dbReference type="ARBA" id="ARBA00001974"/>
    </source>
</evidence>
<sequence length="539" mass="57584">MSEFDYVIVGAGSAGAVLANRLSADPGDRVCLLEAGKADKSLMIDTPLGIVGLLGTKTYNWYFNTEKQAQLNGRRLYWPRGKTLGGSSSINAMIYMRGAPADYDGWEAQGNPGWGWSSLLPIFKALERNERGADEYHGADGELNVADLRNPNGLGPVFIQAAIEAGLPRNPDFNGARQEGAGAYQVTQKDGKRFSSARAYLDAIKARPNLTIRTEARALRVLMDGNRAIGVEIKTPQGTERVMARREVVLAGGAINSPHLLLLSGIGPRAEIARAGIQLCHELPGVGRNLQDHLDYAILVRDRTKQAVGVGPGMLPRLVRAFFEFRGKGSGMFASNAAEAGGFAKLTPESEVPEIQFHFLPTMLRDHGRKPTLGYGMTLHVCQLRPKSRGYIGLKSADPLADPLIDPNYLSHDDDVAELLGGVKLGRRIMAAPSMAGISGGEVEPGPRNVSDAAVIASIRAQAETIYHPVGTCKMGSDPMAVVDDRLRVHGVAGLRVADASIMPTVISGNTNAPAMVIGEKAARMILADRNAPAQVAAE</sequence>
<dbReference type="Proteomes" id="UP001521209">
    <property type="component" value="Unassembled WGS sequence"/>
</dbReference>
<gene>
    <name evidence="8" type="ORF">L2A60_02070</name>
</gene>
<dbReference type="PROSITE" id="PS00623">
    <property type="entry name" value="GMC_OXRED_1"/>
    <property type="match status" value="1"/>
</dbReference>
<feature type="domain" description="Glucose-methanol-choline oxidoreductase N-terminal" evidence="7">
    <location>
        <begin position="253"/>
        <end position="267"/>
    </location>
</feature>
<name>A0ABS9DTH3_9PROT</name>
<comment type="caution">
    <text evidence="8">The sequence shown here is derived from an EMBL/GenBank/DDBJ whole genome shotgun (WGS) entry which is preliminary data.</text>
</comment>
<organism evidence="8 9">
    <name type="scientific">Acidiphilium iwatense</name>
    <dbReference type="NCBI Taxonomy" id="768198"/>
    <lineage>
        <taxon>Bacteria</taxon>
        <taxon>Pseudomonadati</taxon>
        <taxon>Pseudomonadota</taxon>
        <taxon>Alphaproteobacteria</taxon>
        <taxon>Acetobacterales</taxon>
        <taxon>Acidocellaceae</taxon>
        <taxon>Acidiphilium</taxon>
    </lineage>
</organism>
<dbReference type="PANTHER" id="PTHR11552:SF147">
    <property type="entry name" value="CHOLINE DEHYDROGENASE, MITOCHONDRIAL"/>
    <property type="match status" value="1"/>
</dbReference>
<dbReference type="Gene3D" id="3.50.50.60">
    <property type="entry name" value="FAD/NAD(P)-binding domain"/>
    <property type="match status" value="1"/>
</dbReference>
<evidence type="ECO:0000256" key="2">
    <source>
        <dbReference type="ARBA" id="ARBA00010790"/>
    </source>
</evidence>
<keyword evidence="9" id="KW-1185">Reference proteome</keyword>
<evidence type="ECO:0000259" key="7">
    <source>
        <dbReference type="PROSITE" id="PS00624"/>
    </source>
</evidence>
<evidence type="ECO:0000256" key="4">
    <source>
        <dbReference type="ARBA" id="ARBA00022827"/>
    </source>
</evidence>
<dbReference type="EMBL" id="JAKGBZ010000002">
    <property type="protein sequence ID" value="MCF3945470.1"/>
    <property type="molecule type" value="Genomic_DNA"/>
</dbReference>
<dbReference type="Pfam" id="PF00732">
    <property type="entry name" value="GMC_oxred_N"/>
    <property type="match status" value="1"/>
</dbReference>
<dbReference type="InterPro" id="IPR007867">
    <property type="entry name" value="GMC_OxRtase_C"/>
</dbReference>
<protein>
    <submittedName>
        <fullName evidence="8">Choline dehydrogenase</fullName>
        <ecNumber evidence="8">1.1.99.1</ecNumber>
    </submittedName>
</protein>
<dbReference type="SUPFAM" id="SSF54373">
    <property type="entry name" value="FAD-linked reductases, C-terminal domain"/>
    <property type="match status" value="1"/>
</dbReference>
<accession>A0ABS9DTH3</accession>
<keyword evidence="8" id="KW-0560">Oxidoreductase</keyword>
<comment type="cofactor">
    <cofactor evidence="1">
        <name>FAD</name>
        <dbReference type="ChEBI" id="CHEBI:57692"/>
    </cofactor>
</comment>
<dbReference type="Pfam" id="PF05199">
    <property type="entry name" value="GMC_oxred_C"/>
    <property type="match status" value="1"/>
</dbReference>
<keyword evidence="3 5" id="KW-0285">Flavoprotein</keyword>
<dbReference type="NCBIfam" id="NF002550">
    <property type="entry name" value="PRK02106.1"/>
    <property type="match status" value="1"/>
</dbReference>
<dbReference type="PANTHER" id="PTHR11552">
    <property type="entry name" value="GLUCOSE-METHANOL-CHOLINE GMC OXIDOREDUCTASE"/>
    <property type="match status" value="1"/>
</dbReference>
<evidence type="ECO:0000256" key="5">
    <source>
        <dbReference type="RuleBase" id="RU003968"/>
    </source>
</evidence>
<evidence type="ECO:0000313" key="8">
    <source>
        <dbReference type="EMBL" id="MCF3945470.1"/>
    </source>
</evidence>
<dbReference type="Gene3D" id="3.30.560.10">
    <property type="entry name" value="Glucose Oxidase, domain 3"/>
    <property type="match status" value="1"/>
</dbReference>
<dbReference type="PIRSF" id="PIRSF000137">
    <property type="entry name" value="Alcohol_oxidase"/>
    <property type="match status" value="1"/>
</dbReference>
<evidence type="ECO:0000256" key="3">
    <source>
        <dbReference type="ARBA" id="ARBA00022630"/>
    </source>
</evidence>
<dbReference type="InterPro" id="IPR036188">
    <property type="entry name" value="FAD/NAD-bd_sf"/>
</dbReference>
<keyword evidence="4 5" id="KW-0274">FAD</keyword>
<feature type="domain" description="Glucose-methanol-choline oxidoreductase N-terminal" evidence="6">
    <location>
        <begin position="81"/>
        <end position="104"/>
    </location>
</feature>
<dbReference type="PROSITE" id="PS00624">
    <property type="entry name" value="GMC_OXRED_2"/>
    <property type="match status" value="1"/>
</dbReference>
<dbReference type="EC" id="1.1.99.1" evidence="8"/>
<dbReference type="SUPFAM" id="SSF51905">
    <property type="entry name" value="FAD/NAD(P)-binding domain"/>
    <property type="match status" value="1"/>
</dbReference>